<dbReference type="GO" id="GO:0003677">
    <property type="term" value="F:DNA binding"/>
    <property type="evidence" value="ECO:0007669"/>
    <property type="project" value="InterPro"/>
</dbReference>
<gene>
    <name evidence="3" type="ORF">RSP_4073</name>
</gene>
<keyword evidence="4" id="KW-1185">Reference proteome</keyword>
<dbReference type="SMART" id="SM00530">
    <property type="entry name" value="HTH_XRE"/>
    <property type="match status" value="1"/>
</dbReference>
<name>Q3IV83_CERS4</name>
<dbReference type="PATRIC" id="fig|272943.9.peg.134"/>
<dbReference type="Gene3D" id="1.10.260.40">
    <property type="entry name" value="lambda repressor-like DNA-binding domains"/>
    <property type="match status" value="1"/>
</dbReference>
<dbReference type="SUPFAM" id="SSF47413">
    <property type="entry name" value="lambda repressor-like DNA-binding domains"/>
    <property type="match status" value="1"/>
</dbReference>
<evidence type="ECO:0000256" key="1">
    <source>
        <dbReference type="SAM" id="MobiDB-lite"/>
    </source>
</evidence>
<feature type="domain" description="HTH cro/C1-type" evidence="2">
    <location>
        <begin position="16"/>
        <end position="70"/>
    </location>
</feature>
<dbReference type="InterPro" id="IPR010982">
    <property type="entry name" value="Lambda_DNA-bd_dom_sf"/>
</dbReference>
<dbReference type="KEGG" id="rsp:RSP_4073"/>
<reference evidence="4" key="1">
    <citation type="submission" date="2005-09" db="EMBL/GenBank/DDBJ databases">
        <title>Complete sequence of plasmid C of Rhodobacter sphaeroides 2.4.1.</title>
        <authorList>
            <person name="Copeland A."/>
            <person name="Lucas S."/>
            <person name="Lapidus A."/>
            <person name="Barry K."/>
            <person name="Detter J.C."/>
            <person name="Glavina T."/>
            <person name="Hammon N."/>
            <person name="Israni S."/>
            <person name="Pitluck S."/>
            <person name="Richardson P."/>
            <person name="Mackenzie C."/>
            <person name="Choudhary M."/>
            <person name="Larimer F."/>
            <person name="Hauser L.J."/>
            <person name="Land M."/>
            <person name="Donohue T.J."/>
            <person name="Kaplan S."/>
        </authorList>
    </citation>
    <scope>NUCLEOTIDE SEQUENCE [LARGE SCALE GENOMIC DNA]</scope>
    <source>
        <strain evidence="4">ATCC 17023 / DSM 158 / JCM 6121 / CCUG 31486 / LMG 2827 / NBRC 12203 / NCIMB 8253 / ATH 2.4.1.</strain>
        <plasmid evidence="4">pRS241c</plasmid>
    </source>
</reference>
<keyword evidence="3" id="KW-0614">Plasmid</keyword>
<dbReference type="InterPro" id="IPR001387">
    <property type="entry name" value="Cro/C1-type_HTH"/>
</dbReference>
<dbReference type="AlphaFoldDB" id="Q3IV83"/>
<evidence type="ECO:0000313" key="3">
    <source>
        <dbReference type="EMBL" id="ABA81551.1"/>
    </source>
</evidence>
<dbReference type="Proteomes" id="UP000002703">
    <property type="component" value="Plasmid C"/>
</dbReference>
<feature type="region of interest" description="Disordered" evidence="1">
    <location>
        <begin position="88"/>
        <end position="113"/>
    </location>
</feature>
<geneLocation type="plasmid" evidence="4">
    <name>pRS241c</name>
</geneLocation>
<dbReference type="PROSITE" id="PS50943">
    <property type="entry name" value="HTH_CROC1"/>
    <property type="match status" value="1"/>
</dbReference>
<organism evidence="3 4">
    <name type="scientific">Cereibacter sphaeroides (strain ATCC 17023 / DSM 158 / JCM 6121 / CCUG 31486 / LMG 2827 / NBRC 12203 / NCIMB 8253 / ATH 2.4.1.)</name>
    <name type="common">Rhodobacter sphaeroides</name>
    <dbReference type="NCBI Taxonomy" id="272943"/>
    <lineage>
        <taxon>Bacteria</taxon>
        <taxon>Pseudomonadati</taxon>
        <taxon>Pseudomonadota</taxon>
        <taxon>Alphaproteobacteria</taxon>
        <taxon>Rhodobacterales</taxon>
        <taxon>Paracoccaceae</taxon>
        <taxon>Cereibacter</taxon>
    </lineage>
</organism>
<dbReference type="OrthoDB" id="5446846at2"/>
<dbReference type="EMBL" id="CP000146">
    <property type="protein sequence ID" value="ABA81551.1"/>
    <property type="molecule type" value="Genomic_DNA"/>
</dbReference>
<evidence type="ECO:0000259" key="2">
    <source>
        <dbReference type="PROSITE" id="PS50943"/>
    </source>
</evidence>
<dbReference type="EnsemblBacteria" id="ABA81551">
    <property type="protein sequence ID" value="ABA81551"/>
    <property type="gene ID" value="RSP_4073"/>
</dbReference>
<sequence length="141" mass="15815">MMDEEGAALPVWSRRLQQLTERSGLSQAELARRAGMSRDTYNRYCRGLTRPPRKKVLALAELFGVETWEIDPLEAGIAALRRESERSLEALGEQPIPSTPPYTLSPPSSGDPRMMHLRVDVDVRIETALRIAELLNREGSS</sequence>
<dbReference type="GeneID" id="3711947"/>
<proteinExistence type="predicted"/>
<dbReference type="Pfam" id="PF13560">
    <property type="entry name" value="HTH_31"/>
    <property type="match status" value="1"/>
</dbReference>
<accession>Q3IV83</accession>
<protein>
    <submittedName>
        <fullName evidence="3">Transcriptional regulator, XRE family</fullName>
    </submittedName>
</protein>
<dbReference type="RefSeq" id="WP_011331358.1">
    <property type="nucleotide sequence ID" value="NC_007489.1"/>
</dbReference>
<evidence type="ECO:0000313" key="4">
    <source>
        <dbReference type="Proteomes" id="UP000002703"/>
    </source>
</evidence>
<dbReference type="SMR" id="Q3IV83"/>
<dbReference type="CDD" id="cd00093">
    <property type="entry name" value="HTH_XRE"/>
    <property type="match status" value="1"/>
</dbReference>